<dbReference type="PROSITE" id="PS50926">
    <property type="entry name" value="TRAM"/>
    <property type="match status" value="1"/>
</dbReference>
<dbReference type="Gene3D" id="2.40.50.140">
    <property type="entry name" value="Nucleic acid-binding proteins"/>
    <property type="match status" value="1"/>
</dbReference>
<evidence type="ECO:0000256" key="3">
    <source>
        <dbReference type="ARBA" id="ARBA00022691"/>
    </source>
</evidence>
<evidence type="ECO:0000256" key="4">
    <source>
        <dbReference type="PROSITE-ProRule" id="PRU01024"/>
    </source>
</evidence>
<dbReference type="EMBL" id="VKAC01000017">
    <property type="protein sequence ID" value="TXR51815.1"/>
    <property type="molecule type" value="Genomic_DNA"/>
</dbReference>
<dbReference type="InterPro" id="IPR002792">
    <property type="entry name" value="TRAM_dom"/>
</dbReference>
<dbReference type="SUPFAM" id="SSF50249">
    <property type="entry name" value="Nucleic acid-binding proteins"/>
    <property type="match status" value="1"/>
</dbReference>
<dbReference type="Pfam" id="PF05958">
    <property type="entry name" value="tRNA_U5-meth_tr"/>
    <property type="match status" value="1"/>
</dbReference>
<dbReference type="Pfam" id="PF01938">
    <property type="entry name" value="TRAM"/>
    <property type="match status" value="1"/>
</dbReference>
<dbReference type="PROSITE" id="PS01231">
    <property type="entry name" value="TRMA_2"/>
    <property type="match status" value="1"/>
</dbReference>
<organism evidence="6 7">
    <name type="scientific">Quadrisphaera setariae</name>
    <dbReference type="NCBI Taxonomy" id="2593304"/>
    <lineage>
        <taxon>Bacteria</taxon>
        <taxon>Bacillati</taxon>
        <taxon>Actinomycetota</taxon>
        <taxon>Actinomycetes</taxon>
        <taxon>Kineosporiales</taxon>
        <taxon>Kineosporiaceae</taxon>
        <taxon>Quadrisphaera</taxon>
    </lineage>
</organism>
<protein>
    <submittedName>
        <fullName evidence="6">Class I SAM-dependent RNA methyltransferase</fullName>
    </submittedName>
</protein>
<comment type="caution">
    <text evidence="6">The sequence shown here is derived from an EMBL/GenBank/DDBJ whole genome shotgun (WGS) entry which is preliminary data.</text>
</comment>
<dbReference type="CDD" id="cd02440">
    <property type="entry name" value="AdoMet_MTases"/>
    <property type="match status" value="1"/>
</dbReference>
<dbReference type="PROSITE" id="PS51687">
    <property type="entry name" value="SAM_MT_RNA_M5U"/>
    <property type="match status" value="1"/>
</dbReference>
<dbReference type="PANTHER" id="PTHR11061">
    <property type="entry name" value="RNA M5U METHYLTRANSFERASE"/>
    <property type="match status" value="1"/>
</dbReference>
<comment type="similarity">
    <text evidence="4">Belongs to the class I-like SAM-binding methyltransferase superfamily. RNA M5U methyltransferase family.</text>
</comment>
<dbReference type="Gene3D" id="3.40.50.150">
    <property type="entry name" value="Vaccinia Virus protein VP39"/>
    <property type="match status" value="1"/>
</dbReference>
<feature type="active site" description="Nucleophile" evidence="4">
    <location>
        <position position="397"/>
    </location>
</feature>
<feature type="binding site" evidence="4">
    <location>
        <position position="271"/>
    </location>
    <ligand>
        <name>S-adenosyl-L-methionine</name>
        <dbReference type="ChEBI" id="CHEBI:59789"/>
    </ligand>
</feature>
<dbReference type="GO" id="GO:0070041">
    <property type="term" value="F:rRNA (uridine-C5-)-methyltransferase activity"/>
    <property type="evidence" value="ECO:0007669"/>
    <property type="project" value="TreeGrafter"/>
</dbReference>
<dbReference type="AlphaFoldDB" id="A0A5C8Z162"/>
<feature type="binding site" evidence="4">
    <location>
        <position position="370"/>
    </location>
    <ligand>
        <name>S-adenosyl-L-methionine</name>
        <dbReference type="ChEBI" id="CHEBI:59789"/>
    </ligand>
</feature>
<reference evidence="6 7" key="1">
    <citation type="submission" date="2019-07" db="EMBL/GenBank/DDBJ databases">
        <title>Quadrisphaera sp. strain DD2A genome sequencing and assembly.</title>
        <authorList>
            <person name="Kim I."/>
        </authorList>
    </citation>
    <scope>NUCLEOTIDE SEQUENCE [LARGE SCALE GENOMIC DNA]</scope>
    <source>
        <strain evidence="6 7">DD2A</strain>
    </source>
</reference>
<keyword evidence="1 4" id="KW-0489">Methyltransferase</keyword>
<dbReference type="InterPro" id="IPR029063">
    <property type="entry name" value="SAM-dependent_MTases_sf"/>
</dbReference>
<dbReference type="Proteomes" id="UP000321234">
    <property type="component" value="Unassembled WGS sequence"/>
</dbReference>
<sequence length="440" mass="46295">MEVEVEVGAVAHGGHCVARHEGRVLFVRHALPGERVVARVTEGAPRDSFWRADAVAVLRPSPDRVTPPCPWSGPGRCGGCDWQHAAVPAQRALKAAVLTEQLERLAGLDAAALAGVVGEGGLVVEAVDGDGVDVEEGLRWRTRVQYAVGPGGRLGLREHRSHRVVEVDDCRIAAPRAAEVDPRAVTWPGAEAVEVVAPQAGEDRLLVVTPRRTGDGQGRRLRLPTPPVPSSLAVVGDEGLARVRGRTWVAQEVALPRGPRTFRVTGSGFWQVHPGAAEALAGAVVAFAGLAPGDAVADLYAGAGLLTAALAEEVGEQGRVVSVEGDARAVADARRNLRDLPQVRVLPGRVDRALSALAADGESVDVVVLDPPRVGARRGVLERVAALAPRTVVHVACDPAALARDVAVLAELGYRLDALRAFDLFPQTHHVEAVARFARA</sequence>
<dbReference type="InterPro" id="IPR012340">
    <property type="entry name" value="NA-bd_OB-fold"/>
</dbReference>
<keyword evidence="7" id="KW-1185">Reference proteome</keyword>
<evidence type="ECO:0000256" key="1">
    <source>
        <dbReference type="ARBA" id="ARBA00022603"/>
    </source>
</evidence>
<dbReference type="InterPro" id="IPR030391">
    <property type="entry name" value="MeTrfase_TrmA_CS"/>
</dbReference>
<feature type="binding site" evidence="4">
    <location>
        <position position="324"/>
    </location>
    <ligand>
        <name>S-adenosyl-L-methionine</name>
        <dbReference type="ChEBI" id="CHEBI:59789"/>
    </ligand>
</feature>
<accession>A0A5C8Z162</accession>
<dbReference type="InterPro" id="IPR010280">
    <property type="entry name" value="U5_MeTrfase_fam"/>
</dbReference>
<name>A0A5C8Z162_9ACTN</name>
<evidence type="ECO:0000259" key="5">
    <source>
        <dbReference type="PROSITE" id="PS50926"/>
    </source>
</evidence>
<gene>
    <name evidence="6" type="ORF">FMM08_21240</name>
</gene>
<feature type="binding site" evidence="4">
    <location>
        <position position="300"/>
    </location>
    <ligand>
        <name>S-adenosyl-L-methionine</name>
        <dbReference type="ChEBI" id="CHEBI:59789"/>
    </ligand>
</feature>
<keyword evidence="3 4" id="KW-0949">S-adenosyl-L-methionine</keyword>
<dbReference type="GO" id="GO:0070475">
    <property type="term" value="P:rRNA base methylation"/>
    <property type="evidence" value="ECO:0007669"/>
    <property type="project" value="TreeGrafter"/>
</dbReference>
<dbReference type="Gene3D" id="2.40.50.1070">
    <property type="match status" value="1"/>
</dbReference>
<dbReference type="PANTHER" id="PTHR11061:SF30">
    <property type="entry name" value="TRNA (URACIL(54)-C(5))-METHYLTRANSFERASE"/>
    <property type="match status" value="1"/>
</dbReference>
<dbReference type="Pfam" id="PF01135">
    <property type="entry name" value="PCMT"/>
    <property type="match status" value="1"/>
</dbReference>
<evidence type="ECO:0000256" key="2">
    <source>
        <dbReference type="ARBA" id="ARBA00022679"/>
    </source>
</evidence>
<dbReference type="OrthoDB" id="9804590at2"/>
<dbReference type="SUPFAM" id="SSF53335">
    <property type="entry name" value="S-adenosyl-L-methionine-dependent methyltransferases"/>
    <property type="match status" value="1"/>
</dbReference>
<proteinExistence type="inferred from homology"/>
<evidence type="ECO:0000313" key="6">
    <source>
        <dbReference type="EMBL" id="TXR51815.1"/>
    </source>
</evidence>
<evidence type="ECO:0000313" key="7">
    <source>
        <dbReference type="Proteomes" id="UP000321234"/>
    </source>
</evidence>
<keyword evidence="2 4" id="KW-0808">Transferase</keyword>
<feature type="domain" description="TRAM" evidence="5">
    <location>
        <begin position="1"/>
        <end position="56"/>
    </location>
</feature>